<accession>A0A7M7NF90</accession>
<feature type="region of interest" description="Disordered" evidence="1">
    <location>
        <begin position="37"/>
        <end position="58"/>
    </location>
</feature>
<feature type="domain" description="Death" evidence="2">
    <location>
        <begin position="131"/>
        <end position="201"/>
    </location>
</feature>
<dbReference type="GeneID" id="105445507"/>
<dbReference type="CDD" id="cd01670">
    <property type="entry name" value="Death"/>
    <property type="match status" value="1"/>
</dbReference>
<proteinExistence type="predicted"/>
<dbReference type="Gene3D" id="1.10.533.10">
    <property type="entry name" value="Death Domain, Fas"/>
    <property type="match status" value="1"/>
</dbReference>
<dbReference type="InParanoid" id="A0A7M7NF90"/>
<dbReference type="RefSeq" id="XP_030834842.1">
    <property type="nucleotide sequence ID" value="XM_030978982.1"/>
</dbReference>
<dbReference type="FunFam" id="1.10.533.10:FF:000080">
    <property type="entry name" value="Uncharacterized protein"/>
    <property type="match status" value="1"/>
</dbReference>
<dbReference type="Proteomes" id="UP000007110">
    <property type="component" value="Unassembled WGS sequence"/>
</dbReference>
<dbReference type="PROSITE" id="PS50017">
    <property type="entry name" value="DEATH_DOMAIN"/>
    <property type="match status" value="1"/>
</dbReference>
<dbReference type="PANTHER" id="PTHR24132:SF24">
    <property type="entry name" value="ANKYRIN REPEAT AND SOCS BOX PROTEIN 6"/>
    <property type="match status" value="1"/>
</dbReference>
<sequence length="202" mass="22357">MLRDWRERQTNLTEQAALKTALEQSGQIRLADDLFTFTEGDPTTPHKNNGDPEQDQDVTTPLMLLPNTTNSPSTATATPAAAAAAAAITTTITATSNTDVTSSTSNYPQKDFDDILEEVAKRVRKNLEIDKLGRKLGFSPEDIEGYNATNHKSQNITYDGTLQMLRDWRERQTNLTERAALKNALEQSGKNRLADDLFPSSQ</sequence>
<dbReference type="InterPro" id="IPR000488">
    <property type="entry name" value="Death_dom"/>
</dbReference>
<name>A0A7M7NF90_STRPU</name>
<dbReference type="EnsemblMetazoa" id="XM_030978982">
    <property type="protein sequence ID" value="XP_030834842"/>
    <property type="gene ID" value="LOC105445507"/>
</dbReference>
<dbReference type="KEGG" id="spu:105445507"/>
<dbReference type="PANTHER" id="PTHR24132">
    <property type="entry name" value="ANKYRIN REPEAT AND SOCS BOX PROTEIN 6"/>
    <property type="match status" value="1"/>
</dbReference>
<evidence type="ECO:0000256" key="1">
    <source>
        <dbReference type="SAM" id="MobiDB-lite"/>
    </source>
</evidence>
<reference evidence="3" key="2">
    <citation type="submission" date="2021-01" db="UniProtKB">
        <authorList>
            <consortium name="EnsemblMetazoa"/>
        </authorList>
    </citation>
    <scope>IDENTIFICATION</scope>
</reference>
<dbReference type="InterPro" id="IPR011029">
    <property type="entry name" value="DEATH-like_dom_sf"/>
</dbReference>
<organism evidence="3 4">
    <name type="scientific">Strongylocentrotus purpuratus</name>
    <name type="common">Purple sea urchin</name>
    <dbReference type="NCBI Taxonomy" id="7668"/>
    <lineage>
        <taxon>Eukaryota</taxon>
        <taxon>Metazoa</taxon>
        <taxon>Echinodermata</taxon>
        <taxon>Eleutherozoa</taxon>
        <taxon>Echinozoa</taxon>
        <taxon>Echinoidea</taxon>
        <taxon>Euechinoidea</taxon>
        <taxon>Echinacea</taxon>
        <taxon>Camarodonta</taxon>
        <taxon>Echinidea</taxon>
        <taxon>Strongylocentrotidae</taxon>
        <taxon>Strongylocentrotus</taxon>
    </lineage>
</organism>
<evidence type="ECO:0000313" key="3">
    <source>
        <dbReference type="EnsemblMetazoa" id="XP_030834842"/>
    </source>
</evidence>
<keyword evidence="4" id="KW-1185">Reference proteome</keyword>
<evidence type="ECO:0000259" key="2">
    <source>
        <dbReference type="PROSITE" id="PS50017"/>
    </source>
</evidence>
<reference evidence="4" key="1">
    <citation type="submission" date="2015-02" db="EMBL/GenBank/DDBJ databases">
        <title>Genome sequencing for Strongylocentrotus purpuratus.</title>
        <authorList>
            <person name="Murali S."/>
            <person name="Liu Y."/>
            <person name="Vee V."/>
            <person name="English A."/>
            <person name="Wang M."/>
            <person name="Skinner E."/>
            <person name="Han Y."/>
            <person name="Muzny D.M."/>
            <person name="Worley K.C."/>
            <person name="Gibbs R.A."/>
        </authorList>
    </citation>
    <scope>NUCLEOTIDE SEQUENCE</scope>
</reference>
<evidence type="ECO:0000313" key="4">
    <source>
        <dbReference type="Proteomes" id="UP000007110"/>
    </source>
</evidence>
<dbReference type="GO" id="GO:0007165">
    <property type="term" value="P:signal transduction"/>
    <property type="evidence" value="ECO:0007669"/>
    <property type="project" value="InterPro"/>
</dbReference>
<dbReference type="SUPFAM" id="SSF47986">
    <property type="entry name" value="DEATH domain"/>
    <property type="match status" value="1"/>
</dbReference>
<protein>
    <recommendedName>
        <fullName evidence="2">Death domain-containing protein</fullName>
    </recommendedName>
</protein>
<dbReference type="AlphaFoldDB" id="A0A7M7NF90"/>